<sequence>MQNTDISLYRLHYFKTFNYIEKKLREYQMITPTDQLYQKFKENLDPSYQEIIIKFFLYFSRFEFLLKYDDFIKPDGTVHWDGFTSKKKIDYKIWLDKGITEKLQNAIQYINSNPPKKLVKKDGKYLWQDKRQTNIEQLEVLTLHIRTIRNNLFHGNKVLNADNGRDRELLQCSLLILNNLVSFLDGELNFVEESI</sequence>
<dbReference type="RefSeq" id="WP_153510785.1">
    <property type="nucleotide sequence ID" value="NZ_CP045652.1"/>
</dbReference>
<proteinExistence type="predicted"/>
<dbReference type="Proteomes" id="UP000326921">
    <property type="component" value="Chromosome"/>
</dbReference>
<reference evidence="1 2" key="1">
    <citation type="submission" date="2019-10" db="EMBL/GenBank/DDBJ databases">
        <authorList>
            <person name="Dong K."/>
        </authorList>
    </citation>
    <scope>NUCLEOTIDE SEQUENCE [LARGE SCALE GENOMIC DNA]</scope>
    <source>
        <strain evidence="2">dk4302</strain>
    </source>
</reference>
<dbReference type="AlphaFoldDB" id="A0A5Q0Q9H0"/>
<dbReference type="KEGG" id="sphe:GFH32_07520"/>
<organism evidence="1 2">
    <name type="scientific">Sphingobacterium zhuxiongii</name>
    <dbReference type="NCBI Taxonomy" id="2662364"/>
    <lineage>
        <taxon>Bacteria</taxon>
        <taxon>Pseudomonadati</taxon>
        <taxon>Bacteroidota</taxon>
        <taxon>Sphingobacteriia</taxon>
        <taxon>Sphingobacteriales</taxon>
        <taxon>Sphingobacteriaceae</taxon>
        <taxon>Sphingobacterium</taxon>
    </lineage>
</organism>
<gene>
    <name evidence="1" type="ORF">GFH32_07520</name>
</gene>
<protein>
    <submittedName>
        <fullName evidence="1">Uncharacterized protein</fullName>
    </submittedName>
</protein>
<dbReference type="EMBL" id="CP045652">
    <property type="protein sequence ID" value="QGA26183.1"/>
    <property type="molecule type" value="Genomic_DNA"/>
</dbReference>
<accession>A0A5Q0Q9H0</accession>
<evidence type="ECO:0000313" key="2">
    <source>
        <dbReference type="Proteomes" id="UP000326921"/>
    </source>
</evidence>
<keyword evidence="2" id="KW-1185">Reference proteome</keyword>
<name>A0A5Q0Q9H0_9SPHI</name>
<evidence type="ECO:0000313" key="1">
    <source>
        <dbReference type="EMBL" id="QGA26183.1"/>
    </source>
</evidence>